<evidence type="ECO:0000313" key="4">
    <source>
        <dbReference type="EMBL" id="AOW80108.1"/>
    </source>
</evidence>
<dbReference type="Proteomes" id="UP000185608">
    <property type="component" value="Chromosome"/>
</dbReference>
<accession>A0A1J1AB78</accession>
<dbReference type="SUPFAM" id="SSF63882">
    <property type="entry name" value="MoeA N-terminal region -like"/>
    <property type="match status" value="1"/>
</dbReference>
<dbReference type="InterPro" id="IPR036425">
    <property type="entry name" value="MoaB/Mog-like_dom_sf"/>
</dbReference>
<reference evidence="5" key="3">
    <citation type="journal article" date="2017" name="ISME J.">
        <title>Discovery of anaerobic lithoheterotrophic haloarchaea, ubiquitous in hypersaline habitats.</title>
        <authorList>
            <person name="Sorokin D.Y."/>
            <person name="Messina E."/>
            <person name="Smedile F."/>
            <person name="Roman P."/>
            <person name="Damste J.S.S."/>
            <person name="Ciordia S."/>
            <person name="Mena M.C."/>
            <person name="Ferrer M."/>
            <person name="Golyshin P.N."/>
            <person name="Kublanov I.V."/>
            <person name="Samarov N.I."/>
            <person name="Toshchakov S.V."/>
            <person name="La Cono V."/>
            <person name="Yakimov M.M."/>
        </authorList>
    </citation>
    <scope>NUCLEOTIDE SEQUENCE</scope>
    <source>
        <strain evidence="5">HSR6</strain>
    </source>
</reference>
<dbReference type="GO" id="GO:0061599">
    <property type="term" value="F:molybdopterin molybdotransferase activity"/>
    <property type="evidence" value="ECO:0007669"/>
    <property type="project" value="UniProtKB-EC"/>
</dbReference>
<keyword evidence="2" id="KW-0501">Molybdenum cofactor biosynthesis</keyword>
<dbReference type="UniPathway" id="UPA00344"/>
<evidence type="ECO:0000313" key="6">
    <source>
        <dbReference type="Proteomes" id="UP000185608"/>
    </source>
</evidence>
<evidence type="ECO:0000256" key="2">
    <source>
        <dbReference type="ARBA" id="ARBA00023150"/>
    </source>
</evidence>
<dbReference type="NCBIfam" id="TIGR00177">
    <property type="entry name" value="molyb_syn"/>
    <property type="match status" value="1"/>
</dbReference>
<dbReference type="EMBL" id="CP016804">
    <property type="protein sequence ID" value="APE95390.1"/>
    <property type="molecule type" value="Genomic_DNA"/>
</dbReference>
<dbReference type="Pfam" id="PF03453">
    <property type="entry name" value="MoeA_N"/>
    <property type="match status" value="1"/>
</dbReference>
<dbReference type="EC" id="2.10.1.1" evidence="5"/>
<evidence type="ECO:0000313" key="5">
    <source>
        <dbReference type="EMBL" id="APE95390.1"/>
    </source>
</evidence>
<dbReference type="InterPro" id="IPR001453">
    <property type="entry name" value="MoaB/Mog_dom"/>
</dbReference>
<gene>
    <name evidence="5" type="primary">moeA2</name>
    <name evidence="5" type="ORF">HSR6_0937</name>
    <name evidence="4" type="ORF">HTSR_0923</name>
</gene>
<dbReference type="PANTHER" id="PTHR10192">
    <property type="entry name" value="MOLYBDOPTERIN BIOSYNTHESIS PROTEIN"/>
    <property type="match status" value="1"/>
</dbReference>
<sequence>MGDAESVRGSGFVERTRVREALSTLRDVTTVSTGTETVPLEAADGRVLAETVESPRNVPDFPRAAMDGYAVRAEDTFGAADRSPATLKVDADTAGPERATWVHTGSPVAEPADAVVKTEYAREVGDEVEISRAAAVGQNVSDVGEDLEAGQHLFDPGHRLRPSDLALLRSVEVETVTVRERPDVAVIPTGEELVESDPDPGEAIETNGIMVSSLVERWGGDATHHEVVTDDREALAQAIEADLDADLIVTTGGSSIGKRDLLPAVVEDLGELLVHGVALKPGHPVALGQVEGTPVLMLPGYPVACIVNAWQFVRPILNWTADTEPDEPARVDATLSRKIRSEPGIRSCVRVTVEDGEDGPVAEPVHESGASILSSVSLADGWVQVPESIEGYDAGDTVTVEFWEALP</sequence>
<dbReference type="Proteomes" id="UP000186165">
    <property type="component" value="Chromosome"/>
</dbReference>
<dbReference type="AlphaFoldDB" id="A0A1D8S430"/>
<dbReference type="Gene3D" id="3.40.980.10">
    <property type="entry name" value="MoaB/Mog-like domain"/>
    <property type="match status" value="1"/>
</dbReference>
<evidence type="ECO:0000313" key="7">
    <source>
        <dbReference type="Proteomes" id="UP000186165"/>
    </source>
</evidence>
<keyword evidence="7" id="KW-1185">Reference proteome</keyword>
<feature type="domain" description="MoaB/Mog" evidence="3">
    <location>
        <begin position="185"/>
        <end position="319"/>
    </location>
</feature>
<reference evidence="7" key="2">
    <citation type="submission" date="2016-08" db="EMBL/GenBank/DDBJ databases">
        <title>Discovery of first anaerobic lithoheterotrophic haloarchae widely represented in hypersaline habitats.</title>
        <authorList>
            <person name="Sorokin D.Y."/>
            <person name="Kublanov I.V."/>
            <person name="Roman P."/>
            <person name="Sinninghe Damste J.S."/>
            <person name="Golyshin P.N."/>
            <person name="Rojo D."/>
            <person name="Ciordia S."/>
            <person name="Mena Md.C."/>
            <person name="Ferrer M."/>
            <person name="Smedile F."/>
            <person name="Messina E."/>
            <person name="La Cono V."/>
            <person name="Yakimov M.M."/>
        </authorList>
    </citation>
    <scope>NUCLEOTIDE SEQUENCE [LARGE SCALE GENOMIC DNA]</scope>
    <source>
        <strain evidence="7">HSR6</strain>
    </source>
</reference>
<evidence type="ECO:0000256" key="1">
    <source>
        <dbReference type="ARBA" id="ARBA00005046"/>
    </source>
</evidence>
<dbReference type="SUPFAM" id="SSF63867">
    <property type="entry name" value="MoeA C-terminal domain-like"/>
    <property type="match status" value="1"/>
</dbReference>
<dbReference type="GO" id="GO:0006777">
    <property type="term" value="P:Mo-molybdopterin cofactor biosynthetic process"/>
    <property type="evidence" value="ECO:0007669"/>
    <property type="project" value="UniProtKB-KW"/>
</dbReference>
<dbReference type="SUPFAM" id="SSF53218">
    <property type="entry name" value="Molybdenum cofactor biosynthesis proteins"/>
    <property type="match status" value="1"/>
</dbReference>
<reference evidence="4 6" key="1">
    <citation type="submission" date="2016-06" db="EMBL/GenBank/DDBJ databases">
        <title>Discovery of anaerobic lithoheterotrophic haloarchaeon capable of sulfur respiration by hydrogen and formate.</title>
        <authorList>
            <person name="Sorokin D.Y."/>
            <person name="Kublanov I.V."/>
            <person name="Roman P."/>
            <person name="Sinninghe Damste J.S."/>
            <person name="Golyshin P.N."/>
            <person name="Rojo D."/>
            <person name="Ciordia S."/>
            <person name="Mena Md.C."/>
            <person name="Ferrer M."/>
            <person name="Smedile F."/>
            <person name="Messina E."/>
            <person name="La Cono V."/>
            <person name="Yakimov M.M."/>
        </authorList>
    </citation>
    <scope>NUCLEOTIDE SEQUENCE [LARGE SCALE GENOMIC DNA]</scope>
    <source>
        <strain evidence="4 6">HTSR1</strain>
    </source>
</reference>
<dbReference type="OrthoDB" id="31371at2157"/>
<dbReference type="InterPro" id="IPR005110">
    <property type="entry name" value="MoeA_linker/N"/>
</dbReference>
<name>A0A1D8S430_9EURY</name>
<dbReference type="InterPro" id="IPR005111">
    <property type="entry name" value="MoeA_C_domain_IV"/>
</dbReference>
<dbReference type="PANTHER" id="PTHR10192:SF19">
    <property type="entry name" value="MOLYBDOPTERIN BIOSYNTHESIS PROTEIN MJ0666-RELATED"/>
    <property type="match status" value="1"/>
</dbReference>
<evidence type="ECO:0000259" key="3">
    <source>
        <dbReference type="SMART" id="SM00852"/>
    </source>
</evidence>
<dbReference type="NCBIfam" id="NF045515">
    <property type="entry name" value="Glp_gephyrin"/>
    <property type="match status" value="1"/>
</dbReference>
<dbReference type="PATRIC" id="fig|1855411.3.peg.923"/>
<dbReference type="GO" id="GO:0005737">
    <property type="term" value="C:cytoplasm"/>
    <property type="evidence" value="ECO:0007669"/>
    <property type="project" value="TreeGrafter"/>
</dbReference>
<dbReference type="InterPro" id="IPR036135">
    <property type="entry name" value="MoeA_linker/N_sf"/>
</dbReference>
<accession>A0A1D8S430</accession>
<dbReference type="InterPro" id="IPR038987">
    <property type="entry name" value="MoeA-like"/>
</dbReference>
<dbReference type="STRING" id="1873524.HSR6_0937"/>
<dbReference type="InterPro" id="IPR036688">
    <property type="entry name" value="MoeA_C_domain_IV_sf"/>
</dbReference>
<dbReference type="KEGG" id="halh:HTSR_0923"/>
<dbReference type="Pfam" id="PF03454">
    <property type="entry name" value="MoeA_C"/>
    <property type="match status" value="1"/>
</dbReference>
<dbReference type="Pfam" id="PF00994">
    <property type="entry name" value="MoCF_biosynth"/>
    <property type="match status" value="1"/>
</dbReference>
<comment type="pathway">
    <text evidence="1">Cofactor biosynthesis; molybdopterin biosynthesis.</text>
</comment>
<dbReference type="Gene3D" id="3.90.105.10">
    <property type="entry name" value="Molybdopterin biosynthesis moea protein, domain 2"/>
    <property type="match status" value="1"/>
</dbReference>
<organism evidence="4 6">
    <name type="scientific">Halodesulfurarchaeum formicicum</name>
    <dbReference type="NCBI Taxonomy" id="1873524"/>
    <lineage>
        <taxon>Archaea</taxon>
        <taxon>Methanobacteriati</taxon>
        <taxon>Methanobacteriota</taxon>
        <taxon>Stenosarchaea group</taxon>
        <taxon>Halobacteria</taxon>
        <taxon>Halobacteriales</taxon>
        <taxon>Halobacteriaceae</taxon>
        <taxon>Halodesulfurarchaeum</taxon>
    </lineage>
</organism>
<dbReference type="Gene3D" id="2.170.190.11">
    <property type="entry name" value="Molybdopterin biosynthesis moea protein, domain 3"/>
    <property type="match status" value="1"/>
</dbReference>
<dbReference type="SMART" id="SM00852">
    <property type="entry name" value="MoCF_biosynth"/>
    <property type="match status" value="1"/>
</dbReference>
<proteinExistence type="predicted"/>
<keyword evidence="5" id="KW-0808">Transferase</keyword>
<dbReference type="RefSeq" id="WP_070364824.1">
    <property type="nucleotide sequence ID" value="NZ_CP016070.1"/>
</dbReference>
<dbReference type="GeneID" id="30417455"/>
<dbReference type="EMBL" id="CP016070">
    <property type="protein sequence ID" value="AOW80108.1"/>
    <property type="molecule type" value="Genomic_DNA"/>
</dbReference>
<dbReference type="CDD" id="cd00887">
    <property type="entry name" value="MoeA"/>
    <property type="match status" value="1"/>
</dbReference>
<dbReference type="KEGG" id="hhsr:HSR6_0937"/>
<protein>
    <submittedName>
        <fullName evidence="4">Molybdenum cofactor biosynthesis protein MoeA</fullName>
        <ecNumber evidence="5">2.10.1.1</ecNumber>
    </submittedName>
</protein>
<dbReference type="Gene3D" id="2.40.340.10">
    <property type="entry name" value="MoeA, C-terminal, domain IV"/>
    <property type="match status" value="1"/>
</dbReference>